<evidence type="ECO:0000256" key="1">
    <source>
        <dbReference type="SAM" id="MobiDB-lite"/>
    </source>
</evidence>
<feature type="region of interest" description="Disordered" evidence="1">
    <location>
        <begin position="79"/>
        <end position="145"/>
    </location>
</feature>
<dbReference type="AlphaFoldDB" id="F9W6Y7"/>
<proteinExistence type="predicted"/>
<protein>
    <submittedName>
        <fullName evidence="2">WGS project CAEQ00000000 data, annotated contig 1536</fullName>
    </submittedName>
</protein>
<comment type="caution">
    <text evidence="2">The sequence shown here is derived from an EMBL/GenBank/DDBJ whole genome shotgun (WGS) entry which is preliminary data.</text>
</comment>
<feature type="non-terminal residue" evidence="2">
    <location>
        <position position="189"/>
    </location>
</feature>
<feature type="compositionally biased region" description="Polar residues" evidence="1">
    <location>
        <begin position="106"/>
        <end position="120"/>
    </location>
</feature>
<reference evidence="3" key="1">
    <citation type="submission" date="2011-07" db="EMBL/GenBank/DDBJ databases">
        <title>Divergent evolution of antigenic variation in African trypanosomes.</title>
        <authorList>
            <person name="Jackson A.P."/>
            <person name="Berry A."/>
            <person name="Allison H.C."/>
            <person name="Burton P."/>
            <person name="Anderson J."/>
            <person name="Aslett M."/>
            <person name="Brown R."/>
            <person name="Corton N."/>
            <person name="Harris D."/>
            <person name="Hauser H."/>
            <person name="Gamble J."/>
            <person name="Gilderthorp R."/>
            <person name="McQuillan J."/>
            <person name="Quail M.A."/>
            <person name="Sanders M."/>
            <person name="Van Tonder A."/>
            <person name="Ginger M.L."/>
            <person name="Donelson J.E."/>
            <person name="Field M.C."/>
            <person name="Barry J.D."/>
            <person name="Berriman M."/>
            <person name="Hertz-Fowler C."/>
        </authorList>
    </citation>
    <scope>NUCLEOTIDE SEQUENCE [LARGE SCALE GENOMIC DNA]</scope>
    <source>
        <strain evidence="3">IL3000</strain>
    </source>
</reference>
<gene>
    <name evidence="2" type="ORF">TCIL3000_0_37650</name>
</gene>
<keyword evidence="3" id="KW-1185">Reference proteome</keyword>
<reference evidence="2 3" key="2">
    <citation type="journal article" date="2012" name="Proc. Natl. Acad. Sci. U.S.A.">
        <title>Antigenic diversity is generated by distinct evolutionary mechanisms in African trypanosome species.</title>
        <authorList>
            <person name="Jackson A.P."/>
            <person name="Berry A."/>
            <person name="Aslett M."/>
            <person name="Allison H.C."/>
            <person name="Burton P."/>
            <person name="Vavrova-Anderson J."/>
            <person name="Brown R."/>
            <person name="Browne H."/>
            <person name="Corton N."/>
            <person name="Hauser H."/>
            <person name="Gamble J."/>
            <person name="Gilderthorp R."/>
            <person name="Marcello L."/>
            <person name="McQuillan J."/>
            <person name="Otto T.D."/>
            <person name="Quail M.A."/>
            <person name="Sanders M.J."/>
            <person name="van Tonder A."/>
            <person name="Ginger M.L."/>
            <person name="Field M.C."/>
            <person name="Barry J.D."/>
            <person name="Hertz-Fowler C."/>
            <person name="Berriman M."/>
        </authorList>
    </citation>
    <scope>NUCLEOTIDE SEQUENCE [LARGE SCALE GENOMIC DNA]</scope>
    <source>
        <strain evidence="2 3">IL3000</strain>
    </source>
</reference>
<dbReference type="EMBL" id="CAEQ01000948">
    <property type="protein sequence ID" value="CCD12944.1"/>
    <property type="molecule type" value="Genomic_DNA"/>
</dbReference>
<dbReference type="Proteomes" id="UP000000702">
    <property type="component" value="Unassembled WGS sequence"/>
</dbReference>
<evidence type="ECO:0000313" key="3">
    <source>
        <dbReference type="Proteomes" id="UP000000702"/>
    </source>
</evidence>
<sequence>MDAKDPNDVAFEKKESLLEVTQIAIDAGHVDVVQRQFNKLLYQVVDLSSKIIDLTSSALNETGTEPEHHVDTLVGLQKVEKQRSTSSRRNSASSVASSARKASMWRVSTRQGTPVSTTSRSQREKSQPMINNGTSPDADNDSRRPVLRRASYGVARGSFSRGEQQNILGDGCKRRSVPQQILRRYPCTN</sequence>
<organism evidence="2 3">
    <name type="scientific">Trypanosoma congolense (strain IL3000)</name>
    <dbReference type="NCBI Taxonomy" id="1068625"/>
    <lineage>
        <taxon>Eukaryota</taxon>
        <taxon>Discoba</taxon>
        <taxon>Euglenozoa</taxon>
        <taxon>Kinetoplastea</taxon>
        <taxon>Metakinetoplastina</taxon>
        <taxon>Trypanosomatida</taxon>
        <taxon>Trypanosomatidae</taxon>
        <taxon>Trypanosoma</taxon>
        <taxon>Nannomonas</taxon>
    </lineage>
</organism>
<feature type="compositionally biased region" description="Low complexity" evidence="1">
    <location>
        <begin position="84"/>
        <end position="102"/>
    </location>
</feature>
<dbReference type="VEuPathDB" id="TriTrypDB:TcIL3000_0_37650"/>
<accession>F9W6Y7</accession>
<feature type="compositionally biased region" description="Polar residues" evidence="1">
    <location>
        <begin position="128"/>
        <end position="137"/>
    </location>
</feature>
<evidence type="ECO:0000313" key="2">
    <source>
        <dbReference type="EMBL" id="CCD12944.1"/>
    </source>
</evidence>
<name>F9W6Y7_TRYCI</name>